<dbReference type="CDD" id="cd00093">
    <property type="entry name" value="HTH_XRE"/>
    <property type="match status" value="1"/>
</dbReference>
<dbReference type="InterPro" id="IPR010982">
    <property type="entry name" value="Lambda_DNA-bd_dom_sf"/>
</dbReference>
<sequence>MARSKAGSPKARTLGAELRKARESKGVTVRELARRLGIGHAWVVRTEAGSRPATTEDVTAILVALGISGGERERIVELAREADGPDWLRGGIPGVHQELVTLMVYERTATAISHVAPMLLPGMLQTADYARAVMTGLPPGEVETRVAMRATRRDILTSRKAPRFEALIGEYALTSPVLEGDPMIDQLRHLARVAEQPNVTIRVLPSLPRWTPAHEGRFIMFEFADAEPLVHLEHLGSAAFHTSPGVVETYSHALGTLREAAMTQEESLDLIAACTARYEESPR</sequence>
<keyword evidence="3" id="KW-1185">Reference proteome</keyword>
<protein>
    <submittedName>
        <fullName evidence="2">Transcriptional regulator with XRE-family HTH domain</fullName>
    </submittedName>
</protein>
<reference evidence="2 3" key="1">
    <citation type="submission" date="2020-08" db="EMBL/GenBank/DDBJ databases">
        <title>Sequencing the genomes of 1000 actinobacteria strains.</title>
        <authorList>
            <person name="Klenk H.-P."/>
        </authorList>
    </citation>
    <scope>NUCLEOTIDE SEQUENCE [LARGE SCALE GENOMIC DNA]</scope>
    <source>
        <strain evidence="2 3">DSM 45584</strain>
    </source>
</reference>
<organism evidence="2 3">
    <name type="scientific">Saccharopolyspora phatthalungensis</name>
    <dbReference type="NCBI Taxonomy" id="664693"/>
    <lineage>
        <taxon>Bacteria</taxon>
        <taxon>Bacillati</taxon>
        <taxon>Actinomycetota</taxon>
        <taxon>Actinomycetes</taxon>
        <taxon>Pseudonocardiales</taxon>
        <taxon>Pseudonocardiaceae</taxon>
        <taxon>Saccharopolyspora</taxon>
    </lineage>
</organism>
<dbReference type="Pfam" id="PF19054">
    <property type="entry name" value="DUF5753"/>
    <property type="match status" value="1"/>
</dbReference>
<evidence type="ECO:0000313" key="2">
    <source>
        <dbReference type="EMBL" id="MBB5159438.1"/>
    </source>
</evidence>
<dbReference type="EMBL" id="JACHIW010000002">
    <property type="protein sequence ID" value="MBB5159438.1"/>
    <property type="molecule type" value="Genomic_DNA"/>
</dbReference>
<feature type="domain" description="HTH cro/C1-type" evidence="1">
    <location>
        <begin position="18"/>
        <end position="72"/>
    </location>
</feature>
<dbReference type="SUPFAM" id="SSF47413">
    <property type="entry name" value="lambda repressor-like DNA-binding domains"/>
    <property type="match status" value="1"/>
</dbReference>
<dbReference type="AlphaFoldDB" id="A0A840QJK7"/>
<dbReference type="InterPro" id="IPR001387">
    <property type="entry name" value="Cro/C1-type_HTH"/>
</dbReference>
<dbReference type="InterPro" id="IPR043917">
    <property type="entry name" value="DUF5753"/>
</dbReference>
<dbReference type="PROSITE" id="PS50943">
    <property type="entry name" value="HTH_CROC1"/>
    <property type="match status" value="1"/>
</dbReference>
<dbReference type="SMART" id="SM00530">
    <property type="entry name" value="HTH_XRE"/>
    <property type="match status" value="1"/>
</dbReference>
<proteinExistence type="predicted"/>
<gene>
    <name evidence="2" type="ORF">BJ970_007037</name>
</gene>
<name>A0A840QJK7_9PSEU</name>
<comment type="caution">
    <text evidence="2">The sequence shown here is derived from an EMBL/GenBank/DDBJ whole genome shotgun (WGS) entry which is preliminary data.</text>
</comment>
<accession>A0A840QJK7</accession>
<dbReference type="RefSeq" id="WP_184731838.1">
    <property type="nucleotide sequence ID" value="NZ_JACHIW010000002.1"/>
</dbReference>
<dbReference type="Gene3D" id="1.10.260.40">
    <property type="entry name" value="lambda repressor-like DNA-binding domains"/>
    <property type="match status" value="1"/>
</dbReference>
<dbReference type="GO" id="GO:0003677">
    <property type="term" value="F:DNA binding"/>
    <property type="evidence" value="ECO:0007669"/>
    <property type="project" value="InterPro"/>
</dbReference>
<evidence type="ECO:0000259" key="1">
    <source>
        <dbReference type="PROSITE" id="PS50943"/>
    </source>
</evidence>
<dbReference type="Pfam" id="PF13560">
    <property type="entry name" value="HTH_31"/>
    <property type="match status" value="1"/>
</dbReference>
<evidence type="ECO:0000313" key="3">
    <source>
        <dbReference type="Proteomes" id="UP000584374"/>
    </source>
</evidence>
<dbReference type="Proteomes" id="UP000584374">
    <property type="component" value="Unassembled WGS sequence"/>
</dbReference>